<evidence type="ECO:0000313" key="1">
    <source>
        <dbReference type="EMBL" id="OWZ16106.1"/>
    </source>
</evidence>
<comment type="caution">
    <text evidence="1">The sequence shown here is derived from an EMBL/GenBank/DDBJ whole genome shotgun (WGS) entry which is preliminary data.</text>
</comment>
<evidence type="ECO:0008006" key="3">
    <source>
        <dbReference type="Google" id="ProtNLM"/>
    </source>
</evidence>
<protein>
    <recommendedName>
        <fullName evidence="3">Core-binding (CB) domain-containing protein</fullName>
    </recommendedName>
</protein>
<gene>
    <name evidence="1" type="ORF">PHMEG_00010143</name>
</gene>
<keyword evidence="2" id="KW-1185">Reference proteome</keyword>
<evidence type="ECO:0000313" key="2">
    <source>
        <dbReference type="Proteomes" id="UP000198211"/>
    </source>
</evidence>
<organism evidence="1 2">
    <name type="scientific">Phytophthora megakarya</name>
    <dbReference type="NCBI Taxonomy" id="4795"/>
    <lineage>
        <taxon>Eukaryota</taxon>
        <taxon>Sar</taxon>
        <taxon>Stramenopiles</taxon>
        <taxon>Oomycota</taxon>
        <taxon>Peronosporomycetes</taxon>
        <taxon>Peronosporales</taxon>
        <taxon>Peronosporaceae</taxon>
        <taxon>Phytophthora</taxon>
    </lineage>
</organism>
<accession>A0A225WEE9</accession>
<reference evidence="2" key="1">
    <citation type="submission" date="2017-03" db="EMBL/GenBank/DDBJ databases">
        <title>Phytopthora megakarya and P. palmivora, two closely related causual agents of cacao black pod achieved similar genome size and gene model numbers by different mechanisms.</title>
        <authorList>
            <person name="Ali S."/>
            <person name="Shao J."/>
            <person name="Larry D.J."/>
            <person name="Kronmiller B."/>
            <person name="Shen D."/>
            <person name="Strem M.D."/>
            <person name="Melnick R.L."/>
            <person name="Guiltinan M.J."/>
            <person name="Tyler B.M."/>
            <person name="Meinhardt L.W."/>
            <person name="Bailey B.A."/>
        </authorList>
    </citation>
    <scope>NUCLEOTIDE SEQUENCE [LARGE SCALE GENOMIC DNA]</scope>
    <source>
        <strain evidence="2">zdho120</strain>
    </source>
</reference>
<sequence>MEFTPGFFEKFLVYTRGITRSVTLSGYRSAIKDLYRLKRIALPVEFYLLHPTGSP</sequence>
<dbReference type="EMBL" id="NBNE01000994">
    <property type="protein sequence ID" value="OWZ16106.1"/>
    <property type="molecule type" value="Genomic_DNA"/>
</dbReference>
<dbReference type="OrthoDB" id="126368at2759"/>
<dbReference type="Proteomes" id="UP000198211">
    <property type="component" value="Unassembled WGS sequence"/>
</dbReference>
<dbReference type="AlphaFoldDB" id="A0A225WEE9"/>
<proteinExistence type="predicted"/>
<name>A0A225WEE9_9STRA</name>